<keyword evidence="4" id="KW-1185">Reference proteome</keyword>
<name>A0AAV7QZK2_PLEWA</name>
<reference evidence="3" key="1">
    <citation type="journal article" date="2022" name="bioRxiv">
        <title>Sequencing and chromosome-scale assembly of the giantPleurodeles waltlgenome.</title>
        <authorList>
            <person name="Brown T."/>
            <person name="Elewa A."/>
            <person name="Iarovenko S."/>
            <person name="Subramanian E."/>
            <person name="Araus A.J."/>
            <person name="Petzold A."/>
            <person name="Susuki M."/>
            <person name="Suzuki K.-i.T."/>
            <person name="Hayashi T."/>
            <person name="Toyoda A."/>
            <person name="Oliveira C."/>
            <person name="Osipova E."/>
            <person name="Leigh N.D."/>
            <person name="Simon A."/>
            <person name="Yun M.H."/>
        </authorList>
    </citation>
    <scope>NUCLEOTIDE SEQUENCE</scope>
    <source>
        <strain evidence="3">20211129_DDA</strain>
        <tissue evidence="3">Liver</tissue>
    </source>
</reference>
<feature type="compositionally biased region" description="Basic and acidic residues" evidence="1">
    <location>
        <begin position="113"/>
        <end position="123"/>
    </location>
</feature>
<feature type="chain" id="PRO_5043473803" evidence="2">
    <location>
        <begin position="25"/>
        <end position="142"/>
    </location>
</feature>
<feature type="signal peptide" evidence="2">
    <location>
        <begin position="1"/>
        <end position="24"/>
    </location>
</feature>
<keyword evidence="2" id="KW-0732">Signal</keyword>
<accession>A0AAV7QZK2</accession>
<sequence>MIPVCTVTVSLILLLVFSFQGSQEAHLGTRTIKDRAALQHWRNLISVPETPKGRAALQHWRNLPFFVPESREAHELEGSSCERGSKQRSSRAPCPAPEISTEDSAGVSPTQSLKEDSALDRSGARSVSLQRDLHYRQLRTLR</sequence>
<proteinExistence type="predicted"/>
<dbReference type="Proteomes" id="UP001066276">
    <property type="component" value="Chromosome 6"/>
</dbReference>
<evidence type="ECO:0000256" key="1">
    <source>
        <dbReference type="SAM" id="MobiDB-lite"/>
    </source>
</evidence>
<evidence type="ECO:0000313" key="4">
    <source>
        <dbReference type="Proteomes" id="UP001066276"/>
    </source>
</evidence>
<comment type="caution">
    <text evidence="3">The sequence shown here is derived from an EMBL/GenBank/DDBJ whole genome shotgun (WGS) entry which is preliminary data.</text>
</comment>
<gene>
    <name evidence="3" type="ORF">NDU88_011712</name>
</gene>
<feature type="region of interest" description="Disordered" evidence="1">
    <location>
        <begin position="76"/>
        <end position="128"/>
    </location>
</feature>
<dbReference type="AlphaFoldDB" id="A0AAV7QZK2"/>
<organism evidence="3 4">
    <name type="scientific">Pleurodeles waltl</name>
    <name type="common">Iberian ribbed newt</name>
    <dbReference type="NCBI Taxonomy" id="8319"/>
    <lineage>
        <taxon>Eukaryota</taxon>
        <taxon>Metazoa</taxon>
        <taxon>Chordata</taxon>
        <taxon>Craniata</taxon>
        <taxon>Vertebrata</taxon>
        <taxon>Euteleostomi</taxon>
        <taxon>Amphibia</taxon>
        <taxon>Batrachia</taxon>
        <taxon>Caudata</taxon>
        <taxon>Salamandroidea</taxon>
        <taxon>Salamandridae</taxon>
        <taxon>Pleurodelinae</taxon>
        <taxon>Pleurodeles</taxon>
    </lineage>
</organism>
<dbReference type="EMBL" id="JANPWB010000010">
    <property type="protein sequence ID" value="KAJ1145425.1"/>
    <property type="molecule type" value="Genomic_DNA"/>
</dbReference>
<evidence type="ECO:0000256" key="2">
    <source>
        <dbReference type="SAM" id="SignalP"/>
    </source>
</evidence>
<protein>
    <submittedName>
        <fullName evidence="3">Uncharacterized protein</fullName>
    </submittedName>
</protein>
<evidence type="ECO:0000313" key="3">
    <source>
        <dbReference type="EMBL" id="KAJ1145425.1"/>
    </source>
</evidence>